<evidence type="ECO:0000313" key="3">
    <source>
        <dbReference type="WBParaSite" id="GPUH_0000464301-mRNA-1"/>
    </source>
</evidence>
<dbReference type="AlphaFoldDB" id="A0A183D7E5"/>
<organism evidence="3">
    <name type="scientific">Gongylonema pulchrum</name>
    <dbReference type="NCBI Taxonomy" id="637853"/>
    <lineage>
        <taxon>Eukaryota</taxon>
        <taxon>Metazoa</taxon>
        <taxon>Ecdysozoa</taxon>
        <taxon>Nematoda</taxon>
        <taxon>Chromadorea</taxon>
        <taxon>Rhabditida</taxon>
        <taxon>Spirurina</taxon>
        <taxon>Spiruromorpha</taxon>
        <taxon>Spiruroidea</taxon>
        <taxon>Gongylonematidae</taxon>
        <taxon>Gongylonema</taxon>
    </lineage>
</organism>
<dbReference type="WBParaSite" id="GPUH_0000464301-mRNA-1">
    <property type="protein sequence ID" value="GPUH_0000464301-mRNA-1"/>
    <property type="gene ID" value="GPUH_0000464301"/>
</dbReference>
<evidence type="ECO:0000313" key="1">
    <source>
        <dbReference type="EMBL" id="VDK46392.1"/>
    </source>
</evidence>
<gene>
    <name evidence="1" type="ORF">GPUH_LOCUS4637</name>
</gene>
<name>A0A183D7E5_9BILA</name>
<reference evidence="3" key="1">
    <citation type="submission" date="2016-06" db="UniProtKB">
        <authorList>
            <consortium name="WormBaseParasite"/>
        </authorList>
    </citation>
    <scope>IDENTIFICATION</scope>
</reference>
<accession>A0A183D7E5</accession>
<dbReference type="EMBL" id="UYRT01008998">
    <property type="protein sequence ID" value="VDK46392.1"/>
    <property type="molecule type" value="Genomic_DNA"/>
</dbReference>
<keyword evidence="2" id="KW-1185">Reference proteome</keyword>
<evidence type="ECO:0000313" key="2">
    <source>
        <dbReference type="Proteomes" id="UP000271098"/>
    </source>
</evidence>
<dbReference type="Pfam" id="PF08700">
    <property type="entry name" value="VPS51_Exo84_N"/>
    <property type="match status" value="1"/>
</dbReference>
<dbReference type="Proteomes" id="UP000271098">
    <property type="component" value="Unassembled WGS sequence"/>
</dbReference>
<sequence length="124" mass="14319">MAALNAVSDGSVVSEDQFTEEEFDATLYVWDQLKDMKSGDEMRQLHALRSRLNAINIQSSESMKKSVFTNYQKFIDTAKDVSRQILRLHCLVVLPRFILGWKREDMRNHETSRRGILPEKACLA</sequence>
<dbReference type="OrthoDB" id="642193at2759"/>
<protein>
    <submittedName>
        <fullName evidence="3">Conserved oligomeric Golgi complex subunit 1</fullName>
    </submittedName>
</protein>
<reference evidence="1 2" key="2">
    <citation type="submission" date="2018-11" db="EMBL/GenBank/DDBJ databases">
        <authorList>
            <consortium name="Pathogen Informatics"/>
        </authorList>
    </citation>
    <scope>NUCLEOTIDE SEQUENCE [LARGE SCALE GENOMIC DNA]</scope>
</reference>
<proteinExistence type="predicted"/>